<dbReference type="Gene3D" id="2.30.110.10">
    <property type="entry name" value="Electron Transport, Fmn-binding Protein, Chain A"/>
    <property type="match status" value="1"/>
</dbReference>
<keyword evidence="4" id="KW-1185">Reference proteome</keyword>
<accession>A0AAJ5Z1G0</accession>
<feature type="chain" id="PRO_5042489733" description="CREG-like beta-barrel domain-containing protein" evidence="1">
    <location>
        <begin position="18"/>
        <end position="236"/>
    </location>
</feature>
<dbReference type="Proteomes" id="UP001219567">
    <property type="component" value="Chromosome 5"/>
</dbReference>
<sequence>MWEPVASLLVLCSAVFAWESAEKGNFYSKTASNDLRKLLEDDTTFYVASLGSVGKLGNVEIGAEYFAPCFNASTARMLPNSSDGDLLFLAMPVSSNWRNVLAPNASASVLIHSNSDPQVVDVRHSIKTPVDRLRWTPDRPSWRKGMPSKARVNLHGTMHTIRDDHPATETLASCFLEYHPDAAKWKPGSRTSPHLAKWTRFAVESIYYVGGFGDEHYIGQIDLDQYHNEARKLVIQ</sequence>
<dbReference type="EMBL" id="CP119947">
    <property type="protein sequence ID" value="WFD00540.1"/>
    <property type="molecule type" value="Genomic_DNA"/>
</dbReference>
<evidence type="ECO:0000256" key="1">
    <source>
        <dbReference type="SAM" id="SignalP"/>
    </source>
</evidence>
<evidence type="ECO:0000313" key="4">
    <source>
        <dbReference type="Proteomes" id="UP001219567"/>
    </source>
</evidence>
<dbReference type="PANTHER" id="PTHR37273">
    <property type="entry name" value="CHROMOSOME 8, WHOLE GENOME SHOTGUN SEQUENCE"/>
    <property type="match status" value="1"/>
</dbReference>
<gene>
    <name evidence="3" type="ORF">MYAM1_003289</name>
</gene>
<dbReference type="Pfam" id="PF13883">
    <property type="entry name" value="CREG_beta-barrel"/>
    <property type="match status" value="1"/>
</dbReference>
<evidence type="ECO:0000313" key="3">
    <source>
        <dbReference type="EMBL" id="WFD00540.1"/>
    </source>
</evidence>
<feature type="signal peptide" evidence="1">
    <location>
        <begin position="1"/>
        <end position="17"/>
    </location>
</feature>
<keyword evidence="1" id="KW-0732">Signal</keyword>
<feature type="domain" description="CREG-like beta-barrel" evidence="2">
    <location>
        <begin position="59"/>
        <end position="228"/>
    </location>
</feature>
<dbReference type="InterPro" id="IPR012349">
    <property type="entry name" value="Split_barrel_FMN-bd"/>
</dbReference>
<name>A0AAJ5Z1G0_9BASI</name>
<organism evidence="3 4">
    <name type="scientific">Malassezia yamatoensis</name>
    <dbReference type="NCBI Taxonomy" id="253288"/>
    <lineage>
        <taxon>Eukaryota</taxon>
        <taxon>Fungi</taxon>
        <taxon>Dikarya</taxon>
        <taxon>Basidiomycota</taxon>
        <taxon>Ustilaginomycotina</taxon>
        <taxon>Malasseziomycetes</taxon>
        <taxon>Malasseziales</taxon>
        <taxon>Malasseziaceae</taxon>
        <taxon>Malassezia</taxon>
    </lineage>
</organism>
<dbReference type="AlphaFoldDB" id="A0AAJ5Z1G0"/>
<dbReference type="SUPFAM" id="SSF50475">
    <property type="entry name" value="FMN-binding split barrel"/>
    <property type="match status" value="1"/>
</dbReference>
<protein>
    <recommendedName>
        <fullName evidence="2">CREG-like beta-barrel domain-containing protein</fullName>
    </recommendedName>
</protein>
<evidence type="ECO:0000259" key="2">
    <source>
        <dbReference type="Pfam" id="PF13883"/>
    </source>
</evidence>
<proteinExistence type="predicted"/>
<dbReference type="PANTHER" id="PTHR37273:SF1">
    <property type="entry name" value="ADL397C-AP"/>
    <property type="match status" value="1"/>
</dbReference>
<dbReference type="InterPro" id="IPR055343">
    <property type="entry name" value="CREG_beta-barrel"/>
</dbReference>
<reference evidence="3 4" key="1">
    <citation type="submission" date="2023-03" db="EMBL/GenBank/DDBJ databases">
        <title>Mating type loci evolution in Malassezia.</title>
        <authorList>
            <person name="Coelho M.A."/>
        </authorList>
    </citation>
    <scope>NUCLEOTIDE SEQUENCE [LARGE SCALE GENOMIC DNA]</scope>
    <source>
        <strain evidence="3 4">CBS 9725</strain>
    </source>
</reference>